<proteinExistence type="predicted"/>
<dbReference type="Proteomes" id="UP001066276">
    <property type="component" value="Chromosome 11"/>
</dbReference>
<evidence type="ECO:0000313" key="1">
    <source>
        <dbReference type="EMBL" id="KAJ1088355.1"/>
    </source>
</evidence>
<name>A0AAV7LLQ5_PLEWA</name>
<dbReference type="AlphaFoldDB" id="A0AAV7LLQ5"/>
<comment type="caution">
    <text evidence="1">The sequence shown here is derived from an EMBL/GenBank/DDBJ whole genome shotgun (WGS) entry which is preliminary data.</text>
</comment>
<keyword evidence="2" id="KW-1185">Reference proteome</keyword>
<dbReference type="EMBL" id="JANPWB010000015">
    <property type="protein sequence ID" value="KAJ1088355.1"/>
    <property type="molecule type" value="Genomic_DNA"/>
</dbReference>
<evidence type="ECO:0000313" key="2">
    <source>
        <dbReference type="Proteomes" id="UP001066276"/>
    </source>
</evidence>
<organism evidence="1 2">
    <name type="scientific">Pleurodeles waltl</name>
    <name type="common">Iberian ribbed newt</name>
    <dbReference type="NCBI Taxonomy" id="8319"/>
    <lineage>
        <taxon>Eukaryota</taxon>
        <taxon>Metazoa</taxon>
        <taxon>Chordata</taxon>
        <taxon>Craniata</taxon>
        <taxon>Vertebrata</taxon>
        <taxon>Euteleostomi</taxon>
        <taxon>Amphibia</taxon>
        <taxon>Batrachia</taxon>
        <taxon>Caudata</taxon>
        <taxon>Salamandroidea</taxon>
        <taxon>Salamandridae</taxon>
        <taxon>Pleurodelinae</taxon>
        <taxon>Pleurodeles</taxon>
    </lineage>
</organism>
<protein>
    <submittedName>
        <fullName evidence="1">Uncharacterized protein</fullName>
    </submittedName>
</protein>
<gene>
    <name evidence="1" type="ORF">NDU88_001512</name>
</gene>
<sequence length="108" mass="12423">MTVILKDKMPVGQSLKAMDVKMIDLTMETKLIQAELSFFHDKVKGLAHRLSSLESRVKLLLALDQEFRALHDRIIYLEDQSHRDNVRFLSVSCTLTDHSTLWVLADLV</sequence>
<accession>A0AAV7LLQ5</accession>
<reference evidence="1" key="1">
    <citation type="journal article" date="2022" name="bioRxiv">
        <title>Sequencing and chromosome-scale assembly of the giantPleurodeles waltlgenome.</title>
        <authorList>
            <person name="Brown T."/>
            <person name="Elewa A."/>
            <person name="Iarovenko S."/>
            <person name="Subramanian E."/>
            <person name="Araus A.J."/>
            <person name="Petzold A."/>
            <person name="Susuki M."/>
            <person name="Suzuki K.-i.T."/>
            <person name="Hayashi T."/>
            <person name="Toyoda A."/>
            <person name="Oliveira C."/>
            <person name="Osipova E."/>
            <person name="Leigh N.D."/>
            <person name="Simon A."/>
            <person name="Yun M.H."/>
        </authorList>
    </citation>
    <scope>NUCLEOTIDE SEQUENCE</scope>
    <source>
        <strain evidence="1">20211129_DDA</strain>
        <tissue evidence="1">Liver</tissue>
    </source>
</reference>